<feature type="transmembrane region" description="Helical" evidence="1">
    <location>
        <begin position="69"/>
        <end position="90"/>
    </location>
</feature>
<name>A0ABX0M313_9BURK</name>
<keyword evidence="1" id="KW-0812">Transmembrane</keyword>
<reference evidence="2 3" key="1">
    <citation type="submission" date="2019-09" db="EMBL/GenBank/DDBJ databases">
        <title>Taxonomy of Antarctic Massilia spp.: description of Massilia rubra sp. nov., Massilia aquatica sp. nov., Massilia mucilaginosa sp. nov., Massilia frigida sp. nov. isolated from streams, lakes and regoliths.</title>
        <authorList>
            <person name="Holochova P."/>
            <person name="Sedlacek I."/>
            <person name="Kralova S."/>
            <person name="Maslanova I."/>
            <person name="Busse H.-J."/>
            <person name="Stankova E."/>
            <person name="Vrbovska V."/>
            <person name="Kovarovic V."/>
            <person name="Bartak M."/>
            <person name="Svec P."/>
            <person name="Pantucek R."/>
        </authorList>
    </citation>
    <scope>NUCLEOTIDE SEQUENCE [LARGE SCALE GENOMIC DNA]</scope>
    <source>
        <strain evidence="2 3">CCM 8692</strain>
    </source>
</reference>
<feature type="transmembrane region" description="Helical" evidence="1">
    <location>
        <begin position="26"/>
        <end position="49"/>
    </location>
</feature>
<dbReference type="EMBL" id="VUYU01000037">
    <property type="protein sequence ID" value="NHZ37999.1"/>
    <property type="molecule type" value="Genomic_DNA"/>
</dbReference>
<sequence length="164" mass="18458">MHNPYHPPASAAPDVPADLPGRPLSVWLFLLIMWPTTLALAIGAIRFSWFKLGAINFAWFSSPFPASTSYRLLGGIAWRLAVLALLFATVLGATRRRQWGRWLGILLLGAIAVGVFFVPETTPYASEDERVRTFLIPVVLMATLVAWWTYAFGFSRKARRYFRT</sequence>
<accession>A0ABX0M313</accession>
<dbReference type="Proteomes" id="UP000785613">
    <property type="component" value="Unassembled WGS sequence"/>
</dbReference>
<proteinExistence type="predicted"/>
<keyword evidence="3" id="KW-1185">Reference proteome</keyword>
<protein>
    <submittedName>
        <fullName evidence="2">Uncharacterized protein</fullName>
    </submittedName>
</protein>
<dbReference type="RefSeq" id="WP_167232136.1">
    <property type="nucleotide sequence ID" value="NZ_VUYU01000037.1"/>
</dbReference>
<evidence type="ECO:0000256" key="1">
    <source>
        <dbReference type="SAM" id="Phobius"/>
    </source>
</evidence>
<comment type="caution">
    <text evidence="2">The sequence shown here is derived from an EMBL/GenBank/DDBJ whole genome shotgun (WGS) entry which is preliminary data.</text>
</comment>
<feature type="transmembrane region" description="Helical" evidence="1">
    <location>
        <begin position="102"/>
        <end position="119"/>
    </location>
</feature>
<evidence type="ECO:0000313" key="3">
    <source>
        <dbReference type="Proteomes" id="UP000785613"/>
    </source>
</evidence>
<feature type="transmembrane region" description="Helical" evidence="1">
    <location>
        <begin position="134"/>
        <end position="154"/>
    </location>
</feature>
<keyword evidence="1" id="KW-0472">Membrane</keyword>
<gene>
    <name evidence="2" type="ORF">F0185_31065</name>
</gene>
<organism evidence="2 3">
    <name type="scientific">Massilia rubra</name>
    <dbReference type="NCBI Taxonomy" id="2607910"/>
    <lineage>
        <taxon>Bacteria</taxon>
        <taxon>Pseudomonadati</taxon>
        <taxon>Pseudomonadota</taxon>
        <taxon>Betaproteobacteria</taxon>
        <taxon>Burkholderiales</taxon>
        <taxon>Oxalobacteraceae</taxon>
        <taxon>Telluria group</taxon>
        <taxon>Massilia</taxon>
    </lineage>
</organism>
<evidence type="ECO:0000313" key="2">
    <source>
        <dbReference type="EMBL" id="NHZ37999.1"/>
    </source>
</evidence>
<keyword evidence="1" id="KW-1133">Transmembrane helix</keyword>